<dbReference type="Pfam" id="PF13692">
    <property type="entry name" value="Glyco_trans_1_4"/>
    <property type="match status" value="1"/>
</dbReference>
<reference evidence="3" key="1">
    <citation type="submission" date="2020-05" db="EMBL/GenBank/DDBJ databases">
        <title>Phylogenomic resolution of chytrid fungi.</title>
        <authorList>
            <person name="Stajich J.E."/>
            <person name="Amses K."/>
            <person name="Simmons R."/>
            <person name="Seto K."/>
            <person name="Myers J."/>
            <person name="Bonds A."/>
            <person name="Quandt C.A."/>
            <person name="Barry K."/>
            <person name="Liu P."/>
            <person name="Grigoriev I."/>
            <person name="Longcore J.E."/>
            <person name="James T.Y."/>
        </authorList>
    </citation>
    <scope>NUCLEOTIDE SEQUENCE</scope>
    <source>
        <strain evidence="3">JEL0318</strain>
    </source>
</reference>
<protein>
    <recommendedName>
        <fullName evidence="5">Glycosyltransferase family 4 protein</fullName>
    </recommendedName>
</protein>
<organism evidence="3 4">
    <name type="scientific">Rhizophlyctis rosea</name>
    <dbReference type="NCBI Taxonomy" id="64517"/>
    <lineage>
        <taxon>Eukaryota</taxon>
        <taxon>Fungi</taxon>
        <taxon>Fungi incertae sedis</taxon>
        <taxon>Chytridiomycota</taxon>
        <taxon>Chytridiomycota incertae sedis</taxon>
        <taxon>Chytridiomycetes</taxon>
        <taxon>Rhizophlyctidales</taxon>
        <taxon>Rhizophlyctidaceae</taxon>
        <taxon>Rhizophlyctis</taxon>
    </lineage>
</organism>
<evidence type="ECO:0000256" key="1">
    <source>
        <dbReference type="ARBA" id="ARBA00022676"/>
    </source>
</evidence>
<sequence>MLSTDSGVIPPALTNFASELPTEVPKPPYRILLVQSAHGLFESSGGYRANLALLRALSAQGHAVKMIATAYERDIERLPADVNKDKTTFGEDDLIVYRFKWDELEVVALECETFKSIFETVEAAQRRRDWLTDHEEPPCEFQDRSDFIAQEAQRFKPTHFIFNDQITLKTAIDNSHLAACARIFIAHDVQSVPFGPYSKAVWSDCHGTDETDTFRISQILHGRLCQVDALWTVSEAVKQFFETFGNLNPIHVPNHPAIYGDLEAVHVYDNYDAPYVCAINPGVLKGFELFRETATGMPDVKFLAVRSWNTSSFVLDELKKLPNVTISEPKKDMEELWRQVKVLLVPTIFFEAFGLVVVEAMLRGIPVISSDAGGLPEAHLGVPYSIPTNLITGALEKDPTLVEKYGIYKQPEIDLKPWIETLRTLLNDAAVYEDVQRRGREQAVQYIRNLTSDDVYEGHLKDALQRRIVREGGKPGLIRFM</sequence>
<evidence type="ECO:0000313" key="4">
    <source>
        <dbReference type="Proteomes" id="UP001212841"/>
    </source>
</evidence>
<comment type="caution">
    <text evidence="3">The sequence shown here is derived from an EMBL/GenBank/DDBJ whole genome shotgun (WGS) entry which is preliminary data.</text>
</comment>
<dbReference type="EMBL" id="JADGJD010000159">
    <property type="protein sequence ID" value="KAJ3054093.1"/>
    <property type="molecule type" value="Genomic_DNA"/>
</dbReference>
<dbReference type="GO" id="GO:0016757">
    <property type="term" value="F:glycosyltransferase activity"/>
    <property type="evidence" value="ECO:0007669"/>
    <property type="project" value="UniProtKB-KW"/>
</dbReference>
<name>A0AAD5X426_9FUNG</name>
<dbReference type="Gene3D" id="3.40.50.2000">
    <property type="entry name" value="Glycogen Phosphorylase B"/>
    <property type="match status" value="1"/>
</dbReference>
<dbReference type="PANTHER" id="PTHR12526">
    <property type="entry name" value="GLYCOSYLTRANSFERASE"/>
    <property type="match status" value="1"/>
</dbReference>
<evidence type="ECO:0000256" key="2">
    <source>
        <dbReference type="ARBA" id="ARBA00022679"/>
    </source>
</evidence>
<keyword evidence="1" id="KW-0328">Glycosyltransferase</keyword>
<dbReference type="AlphaFoldDB" id="A0AAD5X426"/>
<dbReference type="Proteomes" id="UP001212841">
    <property type="component" value="Unassembled WGS sequence"/>
</dbReference>
<accession>A0AAD5X426</accession>
<keyword evidence="2" id="KW-0808">Transferase</keyword>
<proteinExistence type="predicted"/>
<gene>
    <name evidence="3" type="ORF">HK097_002679</name>
</gene>
<dbReference type="PANTHER" id="PTHR12526:SF510">
    <property type="entry name" value="D-INOSITOL 3-PHOSPHATE GLYCOSYLTRANSFERASE"/>
    <property type="match status" value="1"/>
</dbReference>
<dbReference type="SUPFAM" id="SSF53756">
    <property type="entry name" value="UDP-Glycosyltransferase/glycogen phosphorylase"/>
    <property type="match status" value="1"/>
</dbReference>
<evidence type="ECO:0008006" key="5">
    <source>
        <dbReference type="Google" id="ProtNLM"/>
    </source>
</evidence>
<evidence type="ECO:0000313" key="3">
    <source>
        <dbReference type="EMBL" id="KAJ3054093.1"/>
    </source>
</evidence>
<keyword evidence="4" id="KW-1185">Reference proteome</keyword>